<evidence type="ECO:0000256" key="6">
    <source>
        <dbReference type="PROSITE-ProRule" id="PRU00339"/>
    </source>
</evidence>
<name>C6Y2W1_PEDHD</name>
<evidence type="ECO:0000313" key="9">
    <source>
        <dbReference type="EMBL" id="ACU03174.1"/>
    </source>
</evidence>
<comment type="subcellular location">
    <subcellularLocation>
        <location evidence="1">Cell outer membrane</location>
    </subcellularLocation>
</comment>
<keyword evidence="6" id="KW-0802">TPR repeat</keyword>
<proteinExistence type="inferred from homology"/>
<comment type="similarity">
    <text evidence="2">Belongs to the SusD family.</text>
</comment>
<dbReference type="Pfam" id="PF14322">
    <property type="entry name" value="SusD-like_3"/>
    <property type="match status" value="1"/>
</dbReference>
<dbReference type="RefSeq" id="WP_012781118.1">
    <property type="nucleotide sequence ID" value="NC_013061.1"/>
</dbReference>
<keyword evidence="4" id="KW-0472">Membrane</keyword>
<dbReference type="PROSITE" id="PS50005">
    <property type="entry name" value="TPR"/>
    <property type="match status" value="1"/>
</dbReference>
<dbReference type="EMBL" id="CP001681">
    <property type="protein sequence ID" value="ACU03174.1"/>
    <property type="molecule type" value="Genomic_DNA"/>
</dbReference>
<dbReference type="KEGG" id="phe:Phep_0952"/>
<evidence type="ECO:0000256" key="2">
    <source>
        <dbReference type="ARBA" id="ARBA00006275"/>
    </source>
</evidence>
<protein>
    <submittedName>
        <fullName evidence="9">Tetratricopeptide domain protein</fullName>
    </submittedName>
</protein>
<sequence length="450" mass="51009">MKNQIFYLALLLCTFNSCKSDYLEVKPRQSLLVPTTKTELQALLDNLDVMNNAPGIVQVATDDILIPDASLPSLASPFEKNAYIWEKDVFPDPNVPEWTLAWRQVFYANVVLEMISGKSETEKPTFDELKGAALFFRAIGYYHLTQMFTNGFDPATAASEKGLPIRTVADVNQSPPRGKLLDTYNFMTGDLLEASRLLPKLSAYKSRPNQVASFSLLARIYLVMQDYDKAFEYADKAIQLNGTLINFNTLNSASARPFPAVLPNGNGEVSFYAAQISYSFMSFLSSSVNVNPALYQLYDSNDLRKTIFFNASGKNFKGNYNNVSRLFGGIANDEIYLIRSEAQIRRNKLQEGLDDLNTLLINRYKTGTFFSYTVSNTPDPLSLVLNERRKELPFRGQRWTDLRRLNQDAKYKTILTRQVNGIDYNILPLDKRYTYPIPQSEILNSGMEQN</sequence>
<reference evidence="9 10" key="1">
    <citation type="journal article" date="2009" name="Stand. Genomic Sci.">
        <title>Complete genome sequence of Pedobacter heparinus type strain (HIM 762-3).</title>
        <authorList>
            <person name="Han C."/>
            <person name="Spring S."/>
            <person name="Lapidus A."/>
            <person name="Del Rio T.G."/>
            <person name="Tice H."/>
            <person name="Copeland A."/>
            <person name="Cheng J.F."/>
            <person name="Lucas S."/>
            <person name="Chen F."/>
            <person name="Nolan M."/>
            <person name="Bruce D."/>
            <person name="Goodwin L."/>
            <person name="Pitluck S."/>
            <person name="Ivanova N."/>
            <person name="Mavromatis K."/>
            <person name="Mikhailova N."/>
            <person name="Pati A."/>
            <person name="Chen A."/>
            <person name="Palaniappan K."/>
            <person name="Land M."/>
            <person name="Hauser L."/>
            <person name="Chang Y.J."/>
            <person name="Jeffries C.C."/>
            <person name="Saunders E."/>
            <person name="Chertkov O."/>
            <person name="Brettin T."/>
            <person name="Goker M."/>
            <person name="Rohde M."/>
            <person name="Bristow J."/>
            <person name="Eisen J.A."/>
            <person name="Markowitz V."/>
            <person name="Hugenholtz P."/>
            <person name="Kyrpides N.C."/>
            <person name="Klenk H.P."/>
            <person name="Detter J.C."/>
        </authorList>
    </citation>
    <scope>NUCLEOTIDE SEQUENCE [LARGE SCALE GENOMIC DNA]</scope>
    <source>
        <strain evidence="10">ATCC 13125 / DSM 2366 / CIP 104194 / JCM 7457 / NBRC 12017 / NCIMB 9290 / NRRL B-14731 / HIM 762-3</strain>
    </source>
</reference>
<dbReference type="Proteomes" id="UP000000852">
    <property type="component" value="Chromosome"/>
</dbReference>
<dbReference type="Gene3D" id="1.25.40.390">
    <property type="match status" value="1"/>
</dbReference>
<evidence type="ECO:0000259" key="7">
    <source>
        <dbReference type="Pfam" id="PF07980"/>
    </source>
</evidence>
<dbReference type="InterPro" id="IPR033985">
    <property type="entry name" value="SusD-like_N"/>
</dbReference>
<feature type="domain" description="RagB/SusD" evidence="7">
    <location>
        <begin position="334"/>
        <end position="450"/>
    </location>
</feature>
<dbReference type="STRING" id="485917.Phep_0952"/>
<dbReference type="SUPFAM" id="SSF48452">
    <property type="entry name" value="TPR-like"/>
    <property type="match status" value="1"/>
</dbReference>
<organism evidence="9 10">
    <name type="scientific">Pedobacter heparinus (strain ATCC 13125 / DSM 2366 / CIP 104194 / JCM 7457 / NBRC 12017 / NCIMB 9290 / NRRL B-14731 / HIM 762-3)</name>
    <dbReference type="NCBI Taxonomy" id="485917"/>
    <lineage>
        <taxon>Bacteria</taxon>
        <taxon>Pseudomonadati</taxon>
        <taxon>Bacteroidota</taxon>
        <taxon>Sphingobacteriia</taxon>
        <taxon>Sphingobacteriales</taxon>
        <taxon>Sphingobacteriaceae</taxon>
        <taxon>Pedobacter</taxon>
    </lineage>
</organism>
<evidence type="ECO:0000256" key="4">
    <source>
        <dbReference type="ARBA" id="ARBA00023136"/>
    </source>
</evidence>
<feature type="domain" description="SusD-like N-terminal" evidence="8">
    <location>
        <begin position="21"/>
        <end position="222"/>
    </location>
</feature>
<keyword evidence="5" id="KW-0998">Cell outer membrane</keyword>
<evidence type="ECO:0000256" key="1">
    <source>
        <dbReference type="ARBA" id="ARBA00004442"/>
    </source>
</evidence>
<dbReference type="SMART" id="SM00028">
    <property type="entry name" value="TPR"/>
    <property type="match status" value="1"/>
</dbReference>
<evidence type="ECO:0000259" key="8">
    <source>
        <dbReference type="Pfam" id="PF14322"/>
    </source>
</evidence>
<dbReference type="OrthoDB" id="653598at2"/>
<evidence type="ECO:0000313" key="10">
    <source>
        <dbReference type="Proteomes" id="UP000000852"/>
    </source>
</evidence>
<dbReference type="eggNOG" id="COG0457">
    <property type="taxonomic scope" value="Bacteria"/>
</dbReference>
<feature type="repeat" description="TPR" evidence="6">
    <location>
        <begin position="211"/>
        <end position="244"/>
    </location>
</feature>
<dbReference type="InterPro" id="IPR019734">
    <property type="entry name" value="TPR_rpt"/>
</dbReference>
<dbReference type="Pfam" id="PF07980">
    <property type="entry name" value="SusD_RagB"/>
    <property type="match status" value="1"/>
</dbReference>
<dbReference type="AlphaFoldDB" id="C6Y2W1"/>
<accession>C6Y2W1</accession>
<dbReference type="HOGENOM" id="CLU_015553_3_0_10"/>
<keyword evidence="3" id="KW-0732">Signal</keyword>
<dbReference type="InterPro" id="IPR012944">
    <property type="entry name" value="SusD_RagB_dom"/>
</dbReference>
<gene>
    <name evidence="9" type="ordered locus">Phep_0952</name>
</gene>
<evidence type="ECO:0000256" key="3">
    <source>
        <dbReference type="ARBA" id="ARBA00022729"/>
    </source>
</evidence>
<keyword evidence="10" id="KW-1185">Reference proteome</keyword>
<dbReference type="GO" id="GO:0009279">
    <property type="term" value="C:cell outer membrane"/>
    <property type="evidence" value="ECO:0007669"/>
    <property type="project" value="UniProtKB-SubCell"/>
</dbReference>
<evidence type="ECO:0000256" key="5">
    <source>
        <dbReference type="ARBA" id="ARBA00023237"/>
    </source>
</evidence>
<dbReference type="InterPro" id="IPR011990">
    <property type="entry name" value="TPR-like_helical_dom_sf"/>
</dbReference>